<name>A0AAV4WXI2_CAEEX</name>
<sequence>MKANINERLSCSLFNTPEPYKKDEQDQFFQGRCHQRTSNMIKLPPKVFETSIPPLGEALQTKPMSNSIKKARKLQNSIKCQLISYRIYVM</sequence>
<accession>A0AAV4WXI2</accession>
<proteinExistence type="predicted"/>
<keyword evidence="2" id="KW-1185">Reference proteome</keyword>
<reference evidence="1 2" key="1">
    <citation type="submission" date="2021-06" db="EMBL/GenBank/DDBJ databases">
        <title>Caerostris extrusa draft genome.</title>
        <authorList>
            <person name="Kono N."/>
            <person name="Arakawa K."/>
        </authorList>
    </citation>
    <scope>NUCLEOTIDE SEQUENCE [LARGE SCALE GENOMIC DNA]</scope>
</reference>
<dbReference type="Proteomes" id="UP001054945">
    <property type="component" value="Unassembled WGS sequence"/>
</dbReference>
<gene>
    <name evidence="1" type="ORF">CEXT_760941</name>
</gene>
<evidence type="ECO:0000313" key="2">
    <source>
        <dbReference type="Proteomes" id="UP001054945"/>
    </source>
</evidence>
<comment type="caution">
    <text evidence="1">The sequence shown here is derived from an EMBL/GenBank/DDBJ whole genome shotgun (WGS) entry which is preliminary data.</text>
</comment>
<dbReference type="AlphaFoldDB" id="A0AAV4WXI2"/>
<organism evidence="1 2">
    <name type="scientific">Caerostris extrusa</name>
    <name type="common">Bark spider</name>
    <name type="synonym">Caerostris bankana</name>
    <dbReference type="NCBI Taxonomy" id="172846"/>
    <lineage>
        <taxon>Eukaryota</taxon>
        <taxon>Metazoa</taxon>
        <taxon>Ecdysozoa</taxon>
        <taxon>Arthropoda</taxon>
        <taxon>Chelicerata</taxon>
        <taxon>Arachnida</taxon>
        <taxon>Araneae</taxon>
        <taxon>Araneomorphae</taxon>
        <taxon>Entelegynae</taxon>
        <taxon>Araneoidea</taxon>
        <taxon>Araneidae</taxon>
        <taxon>Caerostris</taxon>
    </lineage>
</organism>
<protein>
    <submittedName>
        <fullName evidence="1">Uncharacterized protein</fullName>
    </submittedName>
</protein>
<dbReference type="EMBL" id="BPLR01016806">
    <property type="protein sequence ID" value="GIY86490.1"/>
    <property type="molecule type" value="Genomic_DNA"/>
</dbReference>
<evidence type="ECO:0000313" key="1">
    <source>
        <dbReference type="EMBL" id="GIY86490.1"/>
    </source>
</evidence>